<gene>
    <name evidence="3" type="ORF">Vbra_12829</name>
</gene>
<proteinExistence type="predicted"/>
<name>A0A0G4ERS6_VITBC</name>
<dbReference type="AlphaFoldDB" id="A0A0G4ERS6"/>
<protein>
    <submittedName>
        <fullName evidence="3">Uncharacterized protein</fullName>
    </submittedName>
</protein>
<evidence type="ECO:0000256" key="2">
    <source>
        <dbReference type="SAM" id="SignalP"/>
    </source>
</evidence>
<evidence type="ECO:0000313" key="3">
    <source>
        <dbReference type="EMBL" id="CEM00560.1"/>
    </source>
</evidence>
<feature type="chain" id="PRO_5005187533" evidence="2">
    <location>
        <begin position="22"/>
        <end position="594"/>
    </location>
</feature>
<organism evidence="3 4">
    <name type="scientific">Vitrella brassicaformis (strain CCMP3155)</name>
    <dbReference type="NCBI Taxonomy" id="1169540"/>
    <lineage>
        <taxon>Eukaryota</taxon>
        <taxon>Sar</taxon>
        <taxon>Alveolata</taxon>
        <taxon>Colpodellida</taxon>
        <taxon>Vitrellaceae</taxon>
        <taxon>Vitrella</taxon>
    </lineage>
</organism>
<dbReference type="InParanoid" id="A0A0G4ERS6"/>
<dbReference type="VEuPathDB" id="CryptoDB:Vbra_12829"/>
<dbReference type="EMBL" id="CDMY01000295">
    <property type="protein sequence ID" value="CEM00560.1"/>
    <property type="molecule type" value="Genomic_DNA"/>
</dbReference>
<evidence type="ECO:0000256" key="1">
    <source>
        <dbReference type="SAM" id="MobiDB-lite"/>
    </source>
</evidence>
<accession>A0A0G4ERS6</accession>
<dbReference type="Proteomes" id="UP000041254">
    <property type="component" value="Unassembled WGS sequence"/>
</dbReference>
<keyword evidence="2" id="KW-0732">Signal</keyword>
<keyword evidence="4" id="KW-1185">Reference proteome</keyword>
<feature type="region of interest" description="Disordered" evidence="1">
    <location>
        <begin position="162"/>
        <end position="194"/>
    </location>
</feature>
<feature type="region of interest" description="Disordered" evidence="1">
    <location>
        <begin position="42"/>
        <end position="132"/>
    </location>
</feature>
<evidence type="ECO:0000313" key="4">
    <source>
        <dbReference type="Proteomes" id="UP000041254"/>
    </source>
</evidence>
<feature type="compositionally biased region" description="Low complexity" evidence="1">
    <location>
        <begin position="103"/>
        <end position="116"/>
    </location>
</feature>
<feature type="signal peptide" evidence="2">
    <location>
        <begin position="1"/>
        <end position="21"/>
    </location>
</feature>
<sequence>MTRSLSALLVSHLGLLSFSLAQIHPPPISKQDHAHFKQDHAHFTKTGGPLSKPSRPATAPLHSHARPTGGGGKGSIVTPSKTKTGSPLSRGPPPGGHGAPLDAAASHAGVSAAAGRVAERPHATASGLVSGWTDMVPGTSARGPYRGGDAGNAPAALAAAAASRGGRSPLPARGNSTEGLPTGWTEPAPGDDGPPEMTDAVIFRGNSPRSQGAPACALVDSHDVMEVPVGGLVHFNLTVKCPGVSAPLNDTFEGVRAEVLEWDGLLHDEWEIGMGRDNETPVLLKELVEESMPPMLEFYNLHWSPSRHKSGMFQVTGKIEGYDRINVYHPPTKRTYWVPAAGRFTVSLSYDLLAISVTVAVLPSQPTVNLTGWHGWGYNYSKALEPAIDQGMYRLETHDDDEDLQEIRVGDLFTRELRIVRKGNDSSKEDWVETEENPLVDIIPRAIWVANAVTAGHFSNRTLNRFNWLHDPFIGPKMGFLVEEKRSEKRVAGGLLIGRRFQWRPTPDEAGSQMAICFVVHDPYNLYAPGTTMFYESNPLPDDTATLPPSLLPPTSPFTLRSRAPEYAQCVNVRVKHPEQFQAFLSQRSKGNEA</sequence>
<reference evidence="3 4" key="1">
    <citation type="submission" date="2014-11" db="EMBL/GenBank/DDBJ databases">
        <authorList>
            <person name="Zhu J."/>
            <person name="Qi W."/>
            <person name="Song R."/>
        </authorList>
    </citation>
    <scope>NUCLEOTIDE SEQUENCE [LARGE SCALE GENOMIC DNA]</scope>
</reference>